<evidence type="ECO:0000256" key="4">
    <source>
        <dbReference type="ARBA" id="ARBA00022840"/>
    </source>
</evidence>
<gene>
    <name evidence="7" type="primary">helD</name>
    <name evidence="7" type="ORF">CVS54_01445</name>
</gene>
<keyword evidence="3 5" id="KW-0347">Helicase</keyword>
<evidence type="ECO:0000313" key="8">
    <source>
        <dbReference type="Proteomes" id="UP000274841"/>
    </source>
</evidence>
<feature type="binding site" evidence="5">
    <location>
        <begin position="212"/>
        <end position="219"/>
    </location>
    <ligand>
        <name>ATP</name>
        <dbReference type="ChEBI" id="CHEBI:30616"/>
    </ligand>
</feature>
<evidence type="ECO:0000313" key="7">
    <source>
        <dbReference type="EMBL" id="AZS40122.1"/>
    </source>
</evidence>
<keyword evidence="4 5" id="KW-0067">ATP-binding</keyword>
<organism evidence="7 8">
    <name type="scientific">Microbacterium oxydans</name>
    <dbReference type="NCBI Taxonomy" id="82380"/>
    <lineage>
        <taxon>Bacteria</taxon>
        <taxon>Bacillati</taxon>
        <taxon>Actinomycetota</taxon>
        <taxon>Actinomycetes</taxon>
        <taxon>Micrococcales</taxon>
        <taxon>Microbacteriaceae</taxon>
        <taxon>Microbacterium</taxon>
    </lineage>
</organism>
<dbReference type="PROSITE" id="PS51198">
    <property type="entry name" value="UVRD_HELICASE_ATP_BIND"/>
    <property type="match status" value="1"/>
</dbReference>
<evidence type="ECO:0000256" key="5">
    <source>
        <dbReference type="PROSITE-ProRule" id="PRU00560"/>
    </source>
</evidence>
<dbReference type="AlphaFoldDB" id="A0A3Q9J8F0"/>
<dbReference type="GO" id="GO:0003677">
    <property type="term" value="F:DNA binding"/>
    <property type="evidence" value="ECO:0007669"/>
    <property type="project" value="InterPro"/>
</dbReference>
<dbReference type="RefSeq" id="WP_127012053.1">
    <property type="nucleotide sequence ID" value="NZ_CP031422.1"/>
</dbReference>
<keyword evidence="2 5" id="KW-0378">Hydrolase</keyword>
<dbReference type="SUPFAM" id="SSF52540">
    <property type="entry name" value="P-loop containing nucleoside triphosphate hydrolases"/>
    <property type="match status" value="1"/>
</dbReference>
<reference evidence="7 8" key="1">
    <citation type="submission" date="2018-08" db="EMBL/GenBank/DDBJ databases">
        <title>Microbacterium oxydans strain HG3.</title>
        <authorList>
            <person name="ORTET P."/>
        </authorList>
    </citation>
    <scope>NUCLEOTIDE SEQUENCE [LARGE SCALE GENOMIC DNA]</scope>
    <source>
        <strain evidence="7 8">HG3</strain>
    </source>
</reference>
<dbReference type="EC" id="3.6.4.12" evidence="7"/>
<dbReference type="GO" id="GO:0005829">
    <property type="term" value="C:cytosol"/>
    <property type="evidence" value="ECO:0007669"/>
    <property type="project" value="TreeGrafter"/>
</dbReference>
<proteinExistence type="predicted"/>
<accession>A0A3Q9J8F0</accession>
<dbReference type="InterPro" id="IPR014016">
    <property type="entry name" value="UvrD-like_ATP-bd"/>
</dbReference>
<protein>
    <submittedName>
        <fullName evidence="7">DNA helicase IV</fullName>
        <ecNumber evidence="7">3.6.4.12</ecNumber>
    </submittedName>
</protein>
<dbReference type="GO" id="GO:0000725">
    <property type="term" value="P:recombinational repair"/>
    <property type="evidence" value="ECO:0007669"/>
    <property type="project" value="TreeGrafter"/>
</dbReference>
<evidence type="ECO:0000256" key="2">
    <source>
        <dbReference type="ARBA" id="ARBA00022801"/>
    </source>
</evidence>
<dbReference type="GO" id="GO:0005524">
    <property type="term" value="F:ATP binding"/>
    <property type="evidence" value="ECO:0007669"/>
    <property type="project" value="UniProtKB-UniRule"/>
</dbReference>
<dbReference type="Gene3D" id="3.40.50.300">
    <property type="entry name" value="P-loop containing nucleotide triphosphate hydrolases"/>
    <property type="match status" value="2"/>
</dbReference>
<dbReference type="NCBIfam" id="NF041254">
    <property type="entry name" value="motor_HelR"/>
    <property type="match status" value="1"/>
</dbReference>
<feature type="domain" description="UvrD-like helicase ATP-binding" evidence="6">
    <location>
        <begin position="191"/>
        <end position="596"/>
    </location>
</feature>
<dbReference type="EMBL" id="CP031422">
    <property type="protein sequence ID" value="AZS40122.1"/>
    <property type="molecule type" value="Genomic_DNA"/>
</dbReference>
<evidence type="ECO:0000256" key="1">
    <source>
        <dbReference type="ARBA" id="ARBA00022741"/>
    </source>
</evidence>
<dbReference type="InterPro" id="IPR027417">
    <property type="entry name" value="P-loop_NTPase"/>
</dbReference>
<dbReference type="GO" id="GO:0043138">
    <property type="term" value="F:3'-5' DNA helicase activity"/>
    <property type="evidence" value="ECO:0007669"/>
    <property type="project" value="TreeGrafter"/>
</dbReference>
<sequence>MPFDPFHLADDLRAKAAPELIADDREHLRRIANALELQRADVISRLTQARRREADLGDAVVDRDLEIRRLSGRLRVLERFGLDICLGRMTLDDGEHRYIGRTGLADADGSRLLIDWRTPAAEPYFAATLEHPRGVISRRRYRWTDGRIRDYWDEALSDAAFDGAASLDDQSAFIASLGTHRTARMRDVLATIQADQDAIIRTSSRGALVVDGGPGTGKTVVALHRAAQLLYAEPRLTQSAGGMLLIGPHAHYLAYVEDVLPSLGEDTVRLATIRDLVPEGASASGERSAEHDARVARLKGSLDPVSLLDAAARWFERPPHHAMRLESPWADLWLSRDEWAELFSNADPAISHNEARDEVWEEILELLTDQVDDEDAPPHMVRRWLRQDEELTRTFMRAWPMLSPTSVVARLWSSPEFLRHCAPELSPEEIALLQRDESTAWTVSDLPFLDAARRRIGDPDTVREEHRRQAVIASAQEQISHVVDHLIEDDDSEMKVMSILRGQDARNVLLGVDAPPALRPDELSGPFGHIVVDEAQELTDAEWRMLIARCPSRSFTIVGDRAQARHGFTESWEARLARVGLRDVRISHLGVNYRTPTEVMEAAAPEILAAIPDANVPSSVRESGMPVRHDVVAALPRLLEAWVDAHPDGVACVIGAPDFAPTARVRSLTPEGAKGLEFDLVVLVHPDQLGRNVTGAVDRYVSMTRSTSELIVLR</sequence>
<dbReference type="PANTHER" id="PTHR11070:SF45">
    <property type="entry name" value="DNA 3'-5' HELICASE"/>
    <property type="match status" value="1"/>
</dbReference>
<evidence type="ECO:0000259" key="6">
    <source>
        <dbReference type="PROSITE" id="PS51198"/>
    </source>
</evidence>
<dbReference type="KEGG" id="moy:CVS54_01445"/>
<dbReference type="Proteomes" id="UP000274841">
    <property type="component" value="Chromosome"/>
</dbReference>
<name>A0A3Q9J8F0_9MICO</name>
<dbReference type="PANTHER" id="PTHR11070">
    <property type="entry name" value="UVRD / RECB / PCRA DNA HELICASE FAMILY MEMBER"/>
    <property type="match status" value="1"/>
</dbReference>
<dbReference type="InterPro" id="IPR000212">
    <property type="entry name" value="DNA_helicase_UvrD/REP"/>
</dbReference>
<evidence type="ECO:0000256" key="3">
    <source>
        <dbReference type="ARBA" id="ARBA00022806"/>
    </source>
</evidence>
<dbReference type="GO" id="GO:0016787">
    <property type="term" value="F:hydrolase activity"/>
    <property type="evidence" value="ECO:0007669"/>
    <property type="project" value="UniProtKB-UniRule"/>
</dbReference>
<keyword evidence="1 5" id="KW-0547">Nucleotide-binding</keyword>